<dbReference type="PRINTS" id="PR00423">
    <property type="entry name" value="CELLDVISFTSZ"/>
</dbReference>
<dbReference type="STRING" id="1121400.SAMN02746065_10126"/>
<dbReference type="GO" id="GO:0005737">
    <property type="term" value="C:cytoplasm"/>
    <property type="evidence" value="ECO:0007669"/>
    <property type="project" value="UniProtKB-SubCell"/>
</dbReference>
<dbReference type="PROSITE" id="PS01134">
    <property type="entry name" value="FTSZ_1"/>
    <property type="match status" value="1"/>
</dbReference>
<keyword evidence="3 4" id="KW-0342">GTP-binding</keyword>
<feature type="domain" description="Tubulin/FtsZ GTPase" evidence="8">
    <location>
        <begin position="13"/>
        <end position="212"/>
    </location>
</feature>
<evidence type="ECO:0000256" key="7">
    <source>
        <dbReference type="SAM" id="MobiDB-lite"/>
    </source>
</evidence>
<dbReference type="Gene3D" id="3.30.1330.20">
    <property type="entry name" value="Tubulin/FtsZ, C-terminal domain"/>
    <property type="match status" value="1"/>
</dbReference>
<evidence type="ECO:0000259" key="9">
    <source>
        <dbReference type="SMART" id="SM00865"/>
    </source>
</evidence>
<comment type="similarity">
    <text evidence="1 4 6">Belongs to the FtsZ family.</text>
</comment>
<dbReference type="AlphaFoldDB" id="A0A1W1YHJ4"/>
<evidence type="ECO:0000256" key="5">
    <source>
        <dbReference type="NCBIfam" id="TIGR00065"/>
    </source>
</evidence>
<feature type="region of interest" description="Disordered" evidence="7">
    <location>
        <begin position="387"/>
        <end position="426"/>
    </location>
</feature>
<evidence type="ECO:0000259" key="8">
    <source>
        <dbReference type="SMART" id="SM00864"/>
    </source>
</evidence>
<evidence type="ECO:0000313" key="11">
    <source>
        <dbReference type="Proteomes" id="UP000192418"/>
    </source>
</evidence>
<dbReference type="FunFam" id="3.40.50.1440:FF:000001">
    <property type="entry name" value="Cell division protein FtsZ"/>
    <property type="match status" value="1"/>
</dbReference>
<dbReference type="NCBIfam" id="TIGR00065">
    <property type="entry name" value="ftsZ"/>
    <property type="match status" value="1"/>
</dbReference>
<evidence type="ECO:0000313" key="10">
    <source>
        <dbReference type="EMBL" id="SMC35645.1"/>
    </source>
</evidence>
<evidence type="ECO:0000256" key="3">
    <source>
        <dbReference type="ARBA" id="ARBA00023134"/>
    </source>
</evidence>
<dbReference type="OrthoDB" id="9813375at2"/>
<dbReference type="InterPro" id="IPR036525">
    <property type="entry name" value="Tubulin/FtsZ_GTPase_sf"/>
</dbReference>
<dbReference type="GO" id="GO:0032153">
    <property type="term" value="C:cell division site"/>
    <property type="evidence" value="ECO:0007669"/>
    <property type="project" value="UniProtKB-UniRule"/>
</dbReference>
<dbReference type="GO" id="GO:0043093">
    <property type="term" value="P:FtsZ-dependent cytokinesis"/>
    <property type="evidence" value="ECO:0007669"/>
    <property type="project" value="UniProtKB-UniRule"/>
</dbReference>
<dbReference type="HAMAP" id="MF_00909">
    <property type="entry name" value="FtsZ"/>
    <property type="match status" value="1"/>
</dbReference>
<dbReference type="GO" id="GO:0005525">
    <property type="term" value="F:GTP binding"/>
    <property type="evidence" value="ECO:0007669"/>
    <property type="project" value="UniProtKB-UniRule"/>
</dbReference>
<dbReference type="InterPro" id="IPR008280">
    <property type="entry name" value="Tub_FtsZ_C"/>
</dbReference>
<dbReference type="InterPro" id="IPR037103">
    <property type="entry name" value="Tubulin/FtsZ-like_C"/>
</dbReference>
<dbReference type="InterPro" id="IPR045061">
    <property type="entry name" value="FtsZ/CetZ"/>
</dbReference>
<dbReference type="PANTHER" id="PTHR30314">
    <property type="entry name" value="CELL DIVISION PROTEIN FTSZ-RELATED"/>
    <property type="match status" value="1"/>
</dbReference>
<dbReference type="CDD" id="cd02201">
    <property type="entry name" value="FtsZ_type1"/>
    <property type="match status" value="1"/>
</dbReference>
<feature type="binding site" evidence="4">
    <location>
        <begin position="21"/>
        <end position="25"/>
    </location>
    <ligand>
        <name>GTP</name>
        <dbReference type="ChEBI" id="CHEBI:37565"/>
    </ligand>
</feature>
<dbReference type="SUPFAM" id="SSF52490">
    <property type="entry name" value="Tubulin nucleotide-binding domain-like"/>
    <property type="match status" value="1"/>
</dbReference>
<dbReference type="GO" id="GO:0051258">
    <property type="term" value="P:protein polymerization"/>
    <property type="evidence" value="ECO:0007669"/>
    <property type="project" value="UniProtKB-UniRule"/>
</dbReference>
<dbReference type="GO" id="GO:0000917">
    <property type="term" value="P:division septum assembly"/>
    <property type="evidence" value="ECO:0007669"/>
    <property type="project" value="UniProtKB-KW"/>
</dbReference>
<feature type="binding site" evidence="4">
    <location>
        <position position="150"/>
    </location>
    <ligand>
        <name>GTP</name>
        <dbReference type="ChEBI" id="CHEBI:37565"/>
    </ligand>
</feature>
<keyword evidence="2 4" id="KW-0547">Nucleotide-binding</keyword>
<feature type="binding site" evidence="4">
    <location>
        <begin position="115"/>
        <end position="117"/>
    </location>
    <ligand>
        <name>GTP</name>
        <dbReference type="ChEBI" id="CHEBI:37565"/>
    </ligand>
</feature>
<organism evidence="10 11">
    <name type="scientific">Desulfocicer vacuolatum DSM 3385</name>
    <dbReference type="NCBI Taxonomy" id="1121400"/>
    <lineage>
        <taxon>Bacteria</taxon>
        <taxon>Pseudomonadati</taxon>
        <taxon>Thermodesulfobacteriota</taxon>
        <taxon>Desulfobacteria</taxon>
        <taxon>Desulfobacterales</taxon>
        <taxon>Desulfobacteraceae</taxon>
        <taxon>Desulfocicer</taxon>
    </lineage>
</organism>
<keyword evidence="4 6" id="KW-0132">Cell division</keyword>
<dbReference type="Gene3D" id="3.40.50.1440">
    <property type="entry name" value="Tubulin/FtsZ, GTPase domain"/>
    <property type="match status" value="1"/>
</dbReference>
<evidence type="ECO:0000256" key="6">
    <source>
        <dbReference type="RuleBase" id="RU000631"/>
    </source>
</evidence>
<sequence>MGFSYVEINDDTNIKVMGIGGAGGNAVNNMIDSGLSGVEFIVANTDNQALKISKADYKIQLGEELAKGRGAGANPQKGRNAALENVEEIRTLLNGNDPDKKATDMVFITAGMGGGTGTGAAPVVAEICKELGILTVAVVSKPFEFEGKGRMKKAEVGIEELRTVTDTLITIPNERLMSLAEEDELMVEMFLKADEVLNHSVKGISDLIMVPGYVNLDFTDVETIMAQSGAALMGIGVASGENRALEAAESAIFHPLLEEVSIKGARGVLLNISSNRNITMKEMKTVTKRIADEVGGENEIIWGQTIDESMGDEIRITVVATGIGQEHAVEDPKVNYLRRATEQTSQTGGRSNRSTAIARGTVRSVTDDDKQKEWQDDVNTVIVAHPKVSNDDGRNHHENANIPAYPDIESDQENLDIPTFLRRSTK</sequence>
<feature type="region of interest" description="Disordered" evidence="7">
    <location>
        <begin position="341"/>
        <end position="372"/>
    </location>
</feature>
<dbReference type="PROSITE" id="PS01135">
    <property type="entry name" value="FTSZ_2"/>
    <property type="match status" value="1"/>
</dbReference>
<name>A0A1W1YHJ4_9BACT</name>
<dbReference type="GO" id="GO:0003924">
    <property type="term" value="F:GTPase activity"/>
    <property type="evidence" value="ECO:0007669"/>
    <property type="project" value="UniProtKB-UniRule"/>
</dbReference>
<dbReference type="PANTHER" id="PTHR30314:SF3">
    <property type="entry name" value="MITOCHONDRIAL DIVISION PROTEIN FSZA"/>
    <property type="match status" value="1"/>
</dbReference>
<dbReference type="SMART" id="SM00864">
    <property type="entry name" value="Tubulin"/>
    <property type="match status" value="1"/>
</dbReference>
<feature type="compositionally biased region" description="Basic and acidic residues" evidence="7">
    <location>
        <begin position="388"/>
        <end position="399"/>
    </location>
</feature>
<dbReference type="RefSeq" id="WP_084066354.1">
    <property type="nucleotide sequence ID" value="NZ_FWXY01000001.1"/>
</dbReference>
<dbReference type="SUPFAM" id="SSF55307">
    <property type="entry name" value="Tubulin C-terminal domain-like"/>
    <property type="match status" value="1"/>
</dbReference>
<dbReference type="InterPro" id="IPR018316">
    <property type="entry name" value="Tubulin/FtsZ_2-layer-sand-dom"/>
</dbReference>
<keyword evidence="11" id="KW-1185">Reference proteome</keyword>
<comment type="subcellular location">
    <subcellularLocation>
        <location evidence="4">Cytoplasm</location>
    </subcellularLocation>
    <text evidence="4">Assembles at midcell at the inner surface of the cytoplasmic membrane.</text>
</comment>
<accession>A0A1W1YHJ4</accession>
<evidence type="ECO:0000256" key="1">
    <source>
        <dbReference type="ARBA" id="ARBA00009690"/>
    </source>
</evidence>
<comment type="function">
    <text evidence="4 6">Essential cell division protein that forms a contractile ring structure (Z ring) at the future cell division site. The regulation of the ring assembly controls the timing and the location of cell division. One of the functions of the FtsZ ring is to recruit other cell division proteins to the septum to produce a new cell wall between the dividing cells. Binds GTP and shows GTPase activity.</text>
</comment>
<dbReference type="InterPro" id="IPR020805">
    <property type="entry name" value="Cell_div_FtsZ_CS"/>
</dbReference>
<dbReference type="InterPro" id="IPR003008">
    <property type="entry name" value="Tubulin_FtsZ_GTPase"/>
</dbReference>
<evidence type="ECO:0000256" key="2">
    <source>
        <dbReference type="ARBA" id="ARBA00022741"/>
    </source>
</evidence>
<comment type="subunit">
    <text evidence="4">Homodimer. Polymerizes to form a dynamic ring structure in a strictly GTP-dependent manner. Interacts directly with several other division proteins.</text>
</comment>
<gene>
    <name evidence="4" type="primary">ftsZ</name>
    <name evidence="10" type="ORF">SAMN02746065_10126</name>
</gene>
<feature type="domain" description="Tubulin/FtsZ 2-layer sandwich" evidence="9">
    <location>
        <begin position="214"/>
        <end position="332"/>
    </location>
</feature>
<dbReference type="InterPro" id="IPR000158">
    <property type="entry name" value="Cell_div_FtsZ"/>
</dbReference>
<proteinExistence type="inferred from homology"/>
<dbReference type="Proteomes" id="UP000192418">
    <property type="component" value="Unassembled WGS sequence"/>
</dbReference>
<protein>
    <recommendedName>
        <fullName evidence="4 5">Cell division protein FtsZ</fullName>
    </recommendedName>
</protein>
<dbReference type="SMART" id="SM00865">
    <property type="entry name" value="Tubulin_C"/>
    <property type="match status" value="1"/>
</dbReference>
<dbReference type="Pfam" id="PF00091">
    <property type="entry name" value="Tubulin"/>
    <property type="match status" value="1"/>
</dbReference>
<evidence type="ECO:0000256" key="4">
    <source>
        <dbReference type="HAMAP-Rule" id="MF_00909"/>
    </source>
</evidence>
<feature type="binding site" evidence="4">
    <location>
        <position position="146"/>
    </location>
    <ligand>
        <name>GTP</name>
        <dbReference type="ChEBI" id="CHEBI:37565"/>
    </ligand>
</feature>
<keyword evidence="4" id="KW-0963">Cytoplasm</keyword>
<keyword evidence="4 6" id="KW-0717">Septation</keyword>
<feature type="compositionally biased region" description="Polar residues" evidence="7">
    <location>
        <begin position="342"/>
        <end position="355"/>
    </location>
</feature>
<dbReference type="EMBL" id="FWXY01000001">
    <property type="protein sequence ID" value="SMC35645.1"/>
    <property type="molecule type" value="Genomic_DNA"/>
</dbReference>
<dbReference type="Pfam" id="PF12327">
    <property type="entry name" value="FtsZ_C"/>
    <property type="match status" value="1"/>
</dbReference>
<keyword evidence="4 6" id="KW-0131">Cell cycle</keyword>
<dbReference type="InterPro" id="IPR024757">
    <property type="entry name" value="FtsZ_C"/>
</dbReference>
<feature type="binding site" evidence="4">
    <location>
        <position position="194"/>
    </location>
    <ligand>
        <name>GTP</name>
        <dbReference type="ChEBI" id="CHEBI:37565"/>
    </ligand>
</feature>
<reference evidence="10 11" key="1">
    <citation type="submission" date="2017-04" db="EMBL/GenBank/DDBJ databases">
        <authorList>
            <person name="Afonso C.L."/>
            <person name="Miller P.J."/>
            <person name="Scott M.A."/>
            <person name="Spackman E."/>
            <person name="Goraichik I."/>
            <person name="Dimitrov K.M."/>
            <person name="Suarez D.L."/>
            <person name="Swayne D.E."/>
        </authorList>
    </citation>
    <scope>NUCLEOTIDE SEQUENCE [LARGE SCALE GENOMIC DNA]</scope>
    <source>
        <strain evidence="10 11">DSM 3385</strain>
    </source>
</reference>